<proteinExistence type="predicted"/>
<dbReference type="AlphaFoldDB" id="H1UYN4"/>
<evidence type="ECO:0000313" key="1">
    <source>
        <dbReference type="EMBL" id="CCF33085.1"/>
    </source>
</evidence>
<reference evidence="2" key="1">
    <citation type="journal article" date="2012" name="Nat. Genet.">
        <title>Lifestyle transitions in plant pathogenic Colletotrichum fungi deciphered by genome and transcriptome analyses.</title>
        <authorList>
            <person name="O'Connell R.J."/>
            <person name="Thon M.R."/>
            <person name="Hacquard S."/>
            <person name="Amyotte S.G."/>
            <person name="Kleemann J."/>
            <person name="Torres M.F."/>
            <person name="Damm U."/>
            <person name="Buiate E.A."/>
            <person name="Epstein L."/>
            <person name="Alkan N."/>
            <person name="Altmueller J."/>
            <person name="Alvarado-Balderrama L."/>
            <person name="Bauser C.A."/>
            <person name="Becker C."/>
            <person name="Birren B.W."/>
            <person name="Chen Z."/>
            <person name="Choi J."/>
            <person name="Crouch J.A."/>
            <person name="Duvick J.P."/>
            <person name="Farman M.A."/>
            <person name="Gan P."/>
            <person name="Heiman D."/>
            <person name="Henrissat B."/>
            <person name="Howard R.J."/>
            <person name="Kabbage M."/>
            <person name="Koch C."/>
            <person name="Kracher B."/>
            <person name="Kubo Y."/>
            <person name="Law A.D."/>
            <person name="Lebrun M.-H."/>
            <person name="Lee Y.-H."/>
            <person name="Miyara I."/>
            <person name="Moore N."/>
            <person name="Neumann U."/>
            <person name="Nordstroem K."/>
            <person name="Panaccione D.G."/>
            <person name="Panstruga R."/>
            <person name="Place M."/>
            <person name="Proctor R.H."/>
            <person name="Prusky D."/>
            <person name="Rech G."/>
            <person name="Reinhardt R."/>
            <person name="Rollins J.A."/>
            <person name="Rounsley S."/>
            <person name="Schardl C.L."/>
            <person name="Schwartz D.C."/>
            <person name="Shenoy N."/>
            <person name="Shirasu K."/>
            <person name="Sikhakolli U.R."/>
            <person name="Stueber K."/>
            <person name="Sukno S.A."/>
            <person name="Sweigard J.A."/>
            <person name="Takano Y."/>
            <person name="Takahara H."/>
            <person name="Trail F."/>
            <person name="van der Does H.C."/>
            <person name="Voll L.M."/>
            <person name="Will I."/>
            <person name="Young S."/>
            <person name="Zeng Q."/>
            <person name="Zhang J."/>
            <person name="Zhou S."/>
            <person name="Dickman M.B."/>
            <person name="Schulze-Lefert P."/>
            <person name="Ver Loren van Themaat E."/>
            <person name="Ma L.-J."/>
            <person name="Vaillancourt L.J."/>
        </authorList>
    </citation>
    <scope>NUCLEOTIDE SEQUENCE [LARGE SCALE GENOMIC DNA]</scope>
    <source>
        <strain evidence="2">IMI 349063</strain>
    </source>
</reference>
<evidence type="ECO:0000313" key="2">
    <source>
        <dbReference type="Proteomes" id="UP000007174"/>
    </source>
</evidence>
<dbReference type="Proteomes" id="UP000007174">
    <property type="component" value="Unassembled WGS sequence"/>
</dbReference>
<accession>H1UYN4</accession>
<dbReference type="HOGENOM" id="CLU_2739871_0_0_1"/>
<sequence>MQELQAFLLSEQGLIQVCIGCLFSISANQLRNDRRQEATEDPLPKRHWLCQHNPIAIREIDEKRKQVTVGG</sequence>
<protein>
    <submittedName>
        <fullName evidence="1">Uncharacterized protein</fullName>
    </submittedName>
</protein>
<name>H1UYN4_COLHI</name>
<organism evidence="1 2">
    <name type="scientific">Colletotrichum higginsianum (strain IMI 349063)</name>
    <name type="common">Crucifer anthracnose fungus</name>
    <dbReference type="NCBI Taxonomy" id="759273"/>
    <lineage>
        <taxon>Eukaryota</taxon>
        <taxon>Fungi</taxon>
        <taxon>Dikarya</taxon>
        <taxon>Ascomycota</taxon>
        <taxon>Pezizomycotina</taxon>
        <taxon>Sordariomycetes</taxon>
        <taxon>Hypocreomycetidae</taxon>
        <taxon>Glomerellales</taxon>
        <taxon>Glomerellaceae</taxon>
        <taxon>Colletotrichum</taxon>
        <taxon>Colletotrichum destructivum species complex</taxon>
    </lineage>
</organism>
<gene>
    <name evidence="1" type="ORF">CH063_00914</name>
</gene>
<dbReference type="VEuPathDB" id="FungiDB:CH63R_13001"/>
<dbReference type="EMBL" id="CACQ02000635">
    <property type="protein sequence ID" value="CCF33085.1"/>
    <property type="molecule type" value="Genomic_DNA"/>
</dbReference>